<dbReference type="AlphaFoldDB" id="V3ZLY9"/>
<reference evidence="5 6" key="1">
    <citation type="journal article" date="2013" name="Nature">
        <title>Insights into bilaterian evolution from three spiralian genomes.</title>
        <authorList>
            <person name="Simakov O."/>
            <person name="Marletaz F."/>
            <person name="Cho S.J."/>
            <person name="Edsinger-Gonzales E."/>
            <person name="Havlak P."/>
            <person name="Hellsten U."/>
            <person name="Kuo D.H."/>
            <person name="Larsson T."/>
            <person name="Lv J."/>
            <person name="Arendt D."/>
            <person name="Savage R."/>
            <person name="Osoegawa K."/>
            <person name="de Jong P."/>
            <person name="Grimwood J."/>
            <person name="Chapman J.A."/>
            <person name="Shapiro H."/>
            <person name="Aerts A."/>
            <person name="Otillar R.P."/>
            <person name="Terry A.Y."/>
            <person name="Boore J.L."/>
            <person name="Grigoriev I.V."/>
            <person name="Lindberg D.R."/>
            <person name="Seaver E.C."/>
            <person name="Weisblat D.A."/>
            <person name="Putnam N.H."/>
            <person name="Rokhsar D.S."/>
        </authorList>
    </citation>
    <scope>NUCLEOTIDE SEQUENCE [LARGE SCALE GENOMIC DNA]</scope>
</reference>
<organism evidence="5 6">
    <name type="scientific">Lottia gigantea</name>
    <name type="common">Giant owl limpet</name>
    <dbReference type="NCBI Taxonomy" id="225164"/>
    <lineage>
        <taxon>Eukaryota</taxon>
        <taxon>Metazoa</taxon>
        <taxon>Spiralia</taxon>
        <taxon>Lophotrochozoa</taxon>
        <taxon>Mollusca</taxon>
        <taxon>Gastropoda</taxon>
        <taxon>Patellogastropoda</taxon>
        <taxon>Lottioidea</taxon>
        <taxon>Lottiidae</taxon>
        <taxon>Lottia</taxon>
    </lineage>
</organism>
<keyword evidence="6" id="KW-1185">Reference proteome</keyword>
<dbReference type="PANTHER" id="PTHR13293:SF6">
    <property type="entry name" value="AKIRIN-RELATED"/>
    <property type="match status" value="1"/>
</dbReference>
<gene>
    <name evidence="5" type="ORF">LOTGIDRAFT_222669</name>
</gene>
<evidence type="ECO:0000313" key="5">
    <source>
        <dbReference type="EMBL" id="ESO83440.1"/>
    </source>
</evidence>
<dbReference type="GO" id="GO:0000785">
    <property type="term" value="C:chromatin"/>
    <property type="evidence" value="ECO:0007669"/>
    <property type="project" value="TreeGrafter"/>
</dbReference>
<feature type="region of interest" description="Disordered" evidence="4">
    <location>
        <begin position="1"/>
        <end position="49"/>
    </location>
</feature>
<feature type="compositionally biased region" description="Polar residues" evidence="4">
    <location>
        <begin position="75"/>
        <end position="93"/>
    </location>
</feature>
<sequence>MACGATLKRSHEFDSLHSPGSPKRRKYVMPISTPPAKQTKSQFFDASPKLTSEQIASRISMELKRMHRRRQLHYQGQDNVENQNSPQPSTSEQPACIGFDSSLHSNQNFTSPKKDIPLFTFRQVSMICDRMIKDREEQIQVQYDSILASKLAEQYEAFLRFNHDQLQKRFGDAPMSYVS</sequence>
<protein>
    <recommendedName>
        <fullName evidence="7">Akirin</fullName>
    </recommendedName>
</protein>
<dbReference type="GO" id="GO:0045089">
    <property type="term" value="P:positive regulation of innate immune response"/>
    <property type="evidence" value="ECO:0007669"/>
    <property type="project" value="TreeGrafter"/>
</dbReference>
<feature type="region of interest" description="Disordered" evidence="4">
    <location>
        <begin position="75"/>
        <end position="98"/>
    </location>
</feature>
<accession>V3ZLY9</accession>
<dbReference type="InterPro" id="IPR024132">
    <property type="entry name" value="Akirin"/>
</dbReference>
<dbReference type="Proteomes" id="UP000030746">
    <property type="component" value="Unassembled WGS sequence"/>
</dbReference>
<evidence type="ECO:0000256" key="4">
    <source>
        <dbReference type="SAM" id="MobiDB-lite"/>
    </source>
</evidence>
<comment type="similarity">
    <text evidence="2">Belongs to the akirin family.</text>
</comment>
<dbReference type="OrthoDB" id="10039914at2759"/>
<proteinExistence type="inferred from homology"/>
<dbReference type="STRING" id="225164.V3ZLY9"/>
<feature type="compositionally biased region" description="Polar residues" evidence="4">
    <location>
        <begin position="35"/>
        <end position="49"/>
    </location>
</feature>
<dbReference type="KEGG" id="lgi:LOTGIDRAFT_222669"/>
<evidence type="ECO:0000256" key="2">
    <source>
        <dbReference type="ARBA" id="ARBA00005625"/>
    </source>
</evidence>
<dbReference type="EMBL" id="KB203683">
    <property type="protein sequence ID" value="ESO83440.1"/>
    <property type="molecule type" value="Genomic_DNA"/>
</dbReference>
<name>V3ZLY9_LOTGI</name>
<dbReference type="GO" id="GO:0045944">
    <property type="term" value="P:positive regulation of transcription by RNA polymerase II"/>
    <property type="evidence" value="ECO:0007669"/>
    <property type="project" value="TreeGrafter"/>
</dbReference>
<dbReference type="CTD" id="20247069"/>
<dbReference type="OMA" id="EWDPLQS"/>
<dbReference type="PANTHER" id="PTHR13293">
    <property type="entry name" value="AKIRIN-RELATED"/>
    <property type="match status" value="1"/>
</dbReference>
<comment type="subcellular location">
    <subcellularLocation>
        <location evidence="1">Nucleus</location>
    </subcellularLocation>
</comment>
<evidence type="ECO:0008006" key="7">
    <source>
        <dbReference type="Google" id="ProtNLM"/>
    </source>
</evidence>
<dbReference type="GO" id="GO:0005634">
    <property type="term" value="C:nucleus"/>
    <property type="evidence" value="ECO:0007669"/>
    <property type="project" value="UniProtKB-SubCell"/>
</dbReference>
<dbReference type="CDD" id="cd22240">
    <property type="entry name" value="akirin"/>
    <property type="match status" value="1"/>
</dbReference>
<keyword evidence="3" id="KW-0539">Nucleus</keyword>
<dbReference type="HOGENOM" id="CLU_119227_0_0_1"/>
<dbReference type="GO" id="GO:0003712">
    <property type="term" value="F:transcription coregulator activity"/>
    <property type="evidence" value="ECO:0007669"/>
    <property type="project" value="TreeGrafter"/>
</dbReference>
<evidence type="ECO:0000256" key="3">
    <source>
        <dbReference type="ARBA" id="ARBA00023242"/>
    </source>
</evidence>
<evidence type="ECO:0000313" key="6">
    <source>
        <dbReference type="Proteomes" id="UP000030746"/>
    </source>
</evidence>
<dbReference type="RefSeq" id="XP_009065870.1">
    <property type="nucleotide sequence ID" value="XM_009067622.1"/>
</dbReference>
<dbReference type="GeneID" id="20247069"/>
<evidence type="ECO:0000256" key="1">
    <source>
        <dbReference type="ARBA" id="ARBA00004123"/>
    </source>
</evidence>